<keyword evidence="1" id="KW-0378">Hydrolase</keyword>
<proteinExistence type="predicted"/>
<dbReference type="Pfam" id="PF00326">
    <property type="entry name" value="Peptidase_S9"/>
    <property type="match status" value="1"/>
</dbReference>
<dbReference type="InterPro" id="IPR011042">
    <property type="entry name" value="6-blade_b-propeller_TolB-like"/>
</dbReference>
<evidence type="ECO:0000256" key="2">
    <source>
        <dbReference type="SAM" id="SignalP"/>
    </source>
</evidence>
<gene>
    <name evidence="4" type="ORF">DC094_05535</name>
</gene>
<dbReference type="AlphaFoldDB" id="A0A2V1H0C9"/>
<organism evidence="4 5">
    <name type="scientific">Pelagibaculum spongiae</name>
    <dbReference type="NCBI Taxonomy" id="2080658"/>
    <lineage>
        <taxon>Bacteria</taxon>
        <taxon>Pseudomonadati</taxon>
        <taxon>Pseudomonadota</taxon>
        <taxon>Gammaproteobacteria</taxon>
        <taxon>Oceanospirillales</taxon>
        <taxon>Pelagibaculum</taxon>
    </lineage>
</organism>
<feature type="domain" description="Peptidase S9 prolyl oligopeptidase catalytic" evidence="3">
    <location>
        <begin position="469"/>
        <end position="678"/>
    </location>
</feature>
<dbReference type="InterPro" id="IPR001375">
    <property type="entry name" value="Peptidase_S9_cat"/>
</dbReference>
<comment type="caution">
    <text evidence="4">The sequence shown here is derived from an EMBL/GenBank/DDBJ whole genome shotgun (WGS) entry which is preliminary data.</text>
</comment>
<dbReference type="OrthoDB" id="4269629at2"/>
<feature type="chain" id="PRO_5015859070" evidence="2">
    <location>
        <begin position="23"/>
        <end position="680"/>
    </location>
</feature>
<accession>A0A2V1H0C9</accession>
<protein>
    <submittedName>
        <fullName evidence="4">S9 family peptidase</fullName>
    </submittedName>
</protein>
<evidence type="ECO:0000313" key="4">
    <source>
        <dbReference type="EMBL" id="PVZ72466.1"/>
    </source>
</evidence>
<dbReference type="InterPro" id="IPR029058">
    <property type="entry name" value="AB_hydrolase_fold"/>
</dbReference>
<name>A0A2V1H0C9_9GAMM</name>
<keyword evidence="5" id="KW-1185">Reference proteome</keyword>
<dbReference type="PANTHER" id="PTHR42776:SF27">
    <property type="entry name" value="DIPEPTIDYL PEPTIDASE FAMILY MEMBER 6"/>
    <property type="match status" value="1"/>
</dbReference>
<dbReference type="EMBL" id="QDDL01000001">
    <property type="protein sequence ID" value="PVZ72466.1"/>
    <property type="molecule type" value="Genomic_DNA"/>
</dbReference>
<dbReference type="PANTHER" id="PTHR42776">
    <property type="entry name" value="SERINE PEPTIDASE S9 FAMILY MEMBER"/>
    <property type="match status" value="1"/>
</dbReference>
<keyword evidence="2" id="KW-0732">Signal</keyword>
<sequence length="680" mass="76878">MKYLKAYALIFLGCINSSSLLAADGKMQLLNNHQLELHNISKPQQKTVNALKPWQNLSGSSFAQWAQHSQAVASAGLYFTSRHNSQTPQLFFQRKPNAQAETVSQFDDPIRSVVSNGQGLLAITRDRGGNEDSQIWLYGAEKKQFSQLTSQARNTDLLFSNQQLYFTSNLRDKKFNDIRRINLSTQAGKKAKESELIFRAPDNYLWRAVDVSTDGKQMLLSHYISSVESEIWLLNIQNGQYRRLLPSKKSSDISSSSEQRSFPIGFSEDGQSAWLVSDAGQDFLRFYRLDLKTGKRFEQGPQLDWDIENVSLSADKKLAAIVVNQNGYSRLYLMDLLTSNFQELPLAEQGRIAGTKWGRFGSGIAFSGDNQQLAFSLISDRTPSRVISLKVAPLALKAKQSEYWTQPNLGQLSGADMIVPQLISYPSFDGRKIPALVFSPIAEKNTEKQKLPVIIYIHGGPESQTRPGFRSSFQMWAKSLNAVVITPNVRGSRGYGKRWLALDNDLKREDSVKDIGALLDWIEQQPNLDASRVAVYGGSYGGYMVLASAVRYSDRLKAAVDVVGISNFVTFLQNTRGYRRDLRRVEYGDERNSKMRAFLQSISPLNQVEKIKIPMLVVQGKNDPRVPESESQQLVDRLNANGQVVWYMLARNEGHGFRRKENRQVYQQVAIEFFQRYLIN</sequence>
<dbReference type="Proteomes" id="UP000244906">
    <property type="component" value="Unassembled WGS sequence"/>
</dbReference>
<dbReference type="Gene3D" id="2.120.10.30">
    <property type="entry name" value="TolB, C-terminal domain"/>
    <property type="match status" value="1"/>
</dbReference>
<dbReference type="SUPFAM" id="SSF53474">
    <property type="entry name" value="alpha/beta-Hydrolases"/>
    <property type="match status" value="1"/>
</dbReference>
<evidence type="ECO:0000259" key="3">
    <source>
        <dbReference type="Pfam" id="PF00326"/>
    </source>
</evidence>
<feature type="signal peptide" evidence="2">
    <location>
        <begin position="1"/>
        <end position="22"/>
    </location>
</feature>
<dbReference type="GO" id="GO:0004252">
    <property type="term" value="F:serine-type endopeptidase activity"/>
    <property type="evidence" value="ECO:0007669"/>
    <property type="project" value="InterPro"/>
</dbReference>
<dbReference type="InterPro" id="IPR002470">
    <property type="entry name" value="Peptidase_S9A"/>
</dbReference>
<dbReference type="RefSeq" id="WP_116686052.1">
    <property type="nucleotide sequence ID" value="NZ_CAWNYD010000001.1"/>
</dbReference>
<dbReference type="Gene3D" id="3.40.50.1820">
    <property type="entry name" value="alpha/beta hydrolase"/>
    <property type="match status" value="1"/>
</dbReference>
<dbReference type="GO" id="GO:0006508">
    <property type="term" value="P:proteolysis"/>
    <property type="evidence" value="ECO:0007669"/>
    <property type="project" value="InterPro"/>
</dbReference>
<dbReference type="PRINTS" id="PR00862">
    <property type="entry name" value="PROLIGOPTASE"/>
</dbReference>
<evidence type="ECO:0000313" key="5">
    <source>
        <dbReference type="Proteomes" id="UP000244906"/>
    </source>
</evidence>
<evidence type="ECO:0000256" key="1">
    <source>
        <dbReference type="ARBA" id="ARBA00022801"/>
    </source>
</evidence>
<reference evidence="4 5" key="1">
    <citation type="submission" date="2018-04" db="EMBL/GenBank/DDBJ databases">
        <title>Thalassorhabdus spongiae gen. nov., sp. nov., isolated from a marine sponge in South-West Iceland.</title>
        <authorList>
            <person name="Knobloch S."/>
            <person name="Daussin A."/>
            <person name="Johannsson R."/>
            <person name="Marteinsson V.T."/>
        </authorList>
    </citation>
    <scope>NUCLEOTIDE SEQUENCE [LARGE SCALE GENOMIC DNA]</scope>
    <source>
        <strain evidence="4 5">Hp12</strain>
    </source>
</reference>
<dbReference type="SUPFAM" id="SSF50993">
    <property type="entry name" value="Peptidase/esterase 'gauge' domain"/>
    <property type="match status" value="1"/>
</dbReference>